<dbReference type="NCBIfam" id="TIGR03082">
    <property type="entry name" value="Gneg_AbrB_dup"/>
    <property type="match status" value="2"/>
</dbReference>
<evidence type="ECO:0000313" key="3">
    <source>
        <dbReference type="Proteomes" id="UP000006465"/>
    </source>
</evidence>
<dbReference type="PANTHER" id="PTHR38457">
    <property type="entry name" value="REGULATOR ABRB-RELATED"/>
    <property type="match status" value="1"/>
</dbReference>
<accession>A0AAU8PI83</accession>
<keyword evidence="1" id="KW-1133">Transmembrane helix</keyword>
<reference evidence="2 3" key="1">
    <citation type="journal article" date="2013" name="J. Biotechnol.">
        <title>Genome sequence of Corynebacterium pseudotuberculosis biovar equi strain 258 and prediction of antigenic targets to improve biotechnological vaccine production.</title>
        <authorList>
            <person name="Soares S.C."/>
            <person name="Trost E."/>
            <person name="Ramos R.T."/>
            <person name="Carneiro A.R."/>
            <person name="Santos A.R."/>
            <person name="Pinto A.C."/>
            <person name="Barbosa E."/>
            <person name="Aburjaile F."/>
            <person name="Ali A."/>
            <person name="Diniz C.A."/>
            <person name="Hassan S.S."/>
            <person name="Fiaux K."/>
            <person name="Guimaraes L.C."/>
            <person name="Bakhtiar S.M."/>
            <person name="Pereira U."/>
            <person name="Almeida S.S."/>
            <person name="Abreu V.A."/>
            <person name="Rocha F.S."/>
            <person name="Dorella F.A."/>
            <person name="Miyoshi A."/>
            <person name="Silva A."/>
            <person name="Azevedo V."/>
            <person name="Tauch A."/>
        </authorList>
    </citation>
    <scope>NUCLEOTIDE SEQUENCE [LARGE SCALE GENOMIC DNA]</scope>
    <source>
        <strain evidence="2 3">258</strain>
    </source>
</reference>
<dbReference type="EMBL" id="CP003540">
    <property type="protein sequence ID" value="AFK15744.1"/>
    <property type="molecule type" value="Genomic_DNA"/>
</dbReference>
<feature type="transmembrane region" description="Helical" evidence="1">
    <location>
        <begin position="12"/>
        <end position="30"/>
    </location>
</feature>
<dbReference type="InterPro" id="IPR017516">
    <property type="entry name" value="AbrB_dup"/>
</dbReference>
<keyword evidence="1" id="KW-0472">Membrane</keyword>
<dbReference type="Proteomes" id="UP000006465">
    <property type="component" value="Chromosome"/>
</dbReference>
<feature type="transmembrane region" description="Helical" evidence="1">
    <location>
        <begin position="332"/>
        <end position="352"/>
    </location>
</feature>
<feature type="transmembrane region" description="Helical" evidence="1">
    <location>
        <begin position="213"/>
        <end position="230"/>
    </location>
</feature>
<dbReference type="RefSeq" id="WP_014366282.1">
    <property type="nucleotide sequence ID" value="NC_017945.3"/>
</dbReference>
<dbReference type="InterPro" id="IPR007820">
    <property type="entry name" value="AbrB_fam"/>
</dbReference>
<evidence type="ECO:0000256" key="1">
    <source>
        <dbReference type="SAM" id="Phobius"/>
    </source>
</evidence>
<dbReference type="PIRSF" id="PIRSF038991">
    <property type="entry name" value="Protein_AbrB"/>
    <property type="match status" value="1"/>
</dbReference>
<dbReference type="Pfam" id="PF05145">
    <property type="entry name" value="AbrB"/>
    <property type="match status" value="1"/>
</dbReference>
<dbReference type="KEGG" id="coe:CP258_00455"/>
<sequence length="360" mass="38180">MRRFITDRDLALRWSVVAPISLALGFLFAFLHVPAAWILAAIATSGASALITGKELPMNRQLFNFARGFIGILAALPLLSTELFQLGRFVLPGIAVTIVTLMIGVSGGLLLTHKEPEISQETGVLSMLAGGASIMPLLAKDLGADYRYVALSQYLRLLTVSVSLPLITHLFPHSSTSTALPAAAQSQPWWALTIVIVIALVGHRVGKLLRLPAASILGPMVLLVVTGFFIPHEVSLAPPEPVRYFAFLSIGWICGGSLSLGALKAFASQLPSTILFVVVLIAGCALTAWPLMSVLHISYFEAYLATSPGALETVLALSSEGGAGSVVVTTQVIRLISVIALAGWILAFLQLLRRGKPKAS</sequence>
<feature type="transmembrane region" description="Helical" evidence="1">
    <location>
        <begin position="36"/>
        <end position="53"/>
    </location>
</feature>
<feature type="transmembrane region" description="Helical" evidence="1">
    <location>
        <begin position="189"/>
        <end position="206"/>
    </location>
</feature>
<organism evidence="2 3">
    <name type="scientific">Corynebacterium pseudotuberculosis 258</name>
    <dbReference type="NCBI Taxonomy" id="1168865"/>
    <lineage>
        <taxon>Bacteria</taxon>
        <taxon>Bacillati</taxon>
        <taxon>Actinomycetota</taxon>
        <taxon>Actinomycetes</taxon>
        <taxon>Mycobacteriales</taxon>
        <taxon>Corynebacteriaceae</taxon>
        <taxon>Corynebacterium</taxon>
    </lineage>
</organism>
<feature type="transmembrane region" description="Helical" evidence="1">
    <location>
        <begin position="242"/>
        <end position="263"/>
    </location>
</feature>
<dbReference type="AlphaFoldDB" id="A0AAU8PI83"/>
<proteinExistence type="predicted"/>
<dbReference type="GO" id="GO:0010468">
    <property type="term" value="P:regulation of gene expression"/>
    <property type="evidence" value="ECO:0007669"/>
    <property type="project" value="InterPro"/>
</dbReference>
<keyword evidence="1" id="KW-0812">Transmembrane</keyword>
<feature type="transmembrane region" description="Helical" evidence="1">
    <location>
        <begin position="65"/>
        <end position="84"/>
    </location>
</feature>
<name>A0AAU8PI83_CORPS</name>
<feature type="transmembrane region" description="Helical" evidence="1">
    <location>
        <begin position="275"/>
        <end position="299"/>
    </location>
</feature>
<gene>
    <name evidence="2" type="ORF">CP258_00455</name>
</gene>
<evidence type="ECO:0000313" key="2">
    <source>
        <dbReference type="EMBL" id="AFK15744.1"/>
    </source>
</evidence>
<dbReference type="PANTHER" id="PTHR38457:SF1">
    <property type="entry name" value="REGULATOR ABRB-RELATED"/>
    <property type="match status" value="1"/>
</dbReference>
<protein>
    <submittedName>
        <fullName evidence="2">AbrB family transcriptional regulator</fullName>
    </submittedName>
</protein>
<feature type="transmembrane region" description="Helical" evidence="1">
    <location>
        <begin position="90"/>
        <end position="111"/>
    </location>
</feature>
<dbReference type="GO" id="GO:0016020">
    <property type="term" value="C:membrane"/>
    <property type="evidence" value="ECO:0007669"/>
    <property type="project" value="InterPro"/>
</dbReference>